<dbReference type="RefSeq" id="WP_153233405.1">
    <property type="nucleotide sequence ID" value="NZ_WINI01000001.1"/>
</dbReference>
<keyword evidence="1" id="KW-1133">Transmembrane helix</keyword>
<dbReference type="AlphaFoldDB" id="A0A843YR61"/>
<feature type="transmembrane region" description="Helical" evidence="1">
    <location>
        <begin position="300"/>
        <end position="317"/>
    </location>
</feature>
<dbReference type="Pfam" id="PF13593">
    <property type="entry name" value="SBF_like"/>
    <property type="match status" value="1"/>
</dbReference>
<feature type="transmembrane region" description="Helical" evidence="1">
    <location>
        <begin position="131"/>
        <end position="153"/>
    </location>
</feature>
<dbReference type="PANTHER" id="PTHR18640:SF5">
    <property type="entry name" value="SODIUM_BILE ACID COTRANSPORTER 7"/>
    <property type="match status" value="1"/>
</dbReference>
<sequence length="333" mass="36624">MTRPRFLPDNFTLLLVTTVLIASFFPCKGEVAEAFSWITMVSISLLFFLHGAKLSREAVLEGALHWRLHLTVLAFTFVLFPLLGLVFKPVFLPLVTPDLYLGILFLCTLPSTVQSSIAFTSVARGNVPAAVCSASASNLIGIFLTPLLVGLIVVTHSQQHGEFDAILKILLQLLLPFVAGQIARRWIGKWVDKNKSMLKVVDQGSILLVVYTAFSEAVVRGLWQQLPALSLLGLVLVLIVLLFAMLAIATFISRRLGFSKADEITMVFCGSKKSLASGIPMANVLFAGHIVGMVVLPLMLFHQIQLMVCAFLARRYASRPRTEEEIKQGTLEE</sequence>
<dbReference type="Gene3D" id="1.20.1530.20">
    <property type="match status" value="1"/>
</dbReference>
<feature type="transmembrane region" description="Helical" evidence="1">
    <location>
        <begin position="99"/>
        <end position="119"/>
    </location>
</feature>
<comment type="caution">
    <text evidence="2">The sequence shown here is derived from an EMBL/GenBank/DDBJ whole genome shotgun (WGS) entry which is preliminary data.</text>
</comment>
<keyword evidence="3" id="KW-1185">Reference proteome</keyword>
<keyword evidence="1" id="KW-0812">Transmembrane</keyword>
<dbReference type="InterPro" id="IPR038770">
    <property type="entry name" value="Na+/solute_symporter_sf"/>
</dbReference>
<proteinExistence type="predicted"/>
<reference evidence="2 3" key="1">
    <citation type="submission" date="2019-10" db="EMBL/GenBank/DDBJ databases">
        <title>Glaciimonas soli sp. nov., a psychrophilic bacterium isolated from the forest soil of a high elevation mountain in Taiwan.</title>
        <authorList>
            <person name="Wang L.-T."/>
            <person name="Shieh W.Y."/>
        </authorList>
    </citation>
    <scope>NUCLEOTIDE SEQUENCE [LARGE SCALE GENOMIC DNA]</scope>
    <source>
        <strain evidence="2 3">GS1</strain>
    </source>
</reference>
<feature type="transmembrane region" description="Helical" evidence="1">
    <location>
        <begin position="165"/>
        <end position="183"/>
    </location>
</feature>
<dbReference type="EMBL" id="WINI01000001">
    <property type="protein sequence ID" value="MQQ99870.1"/>
    <property type="molecule type" value="Genomic_DNA"/>
</dbReference>
<keyword evidence="1" id="KW-0472">Membrane</keyword>
<evidence type="ECO:0000256" key="1">
    <source>
        <dbReference type="SAM" id="Phobius"/>
    </source>
</evidence>
<dbReference type="GO" id="GO:0005886">
    <property type="term" value="C:plasma membrane"/>
    <property type="evidence" value="ECO:0007669"/>
    <property type="project" value="TreeGrafter"/>
</dbReference>
<accession>A0A843YR61</accession>
<evidence type="ECO:0000313" key="2">
    <source>
        <dbReference type="EMBL" id="MQQ99870.1"/>
    </source>
</evidence>
<organism evidence="2 3">
    <name type="scientific">Glaciimonas soli</name>
    <dbReference type="NCBI Taxonomy" id="2590999"/>
    <lineage>
        <taxon>Bacteria</taxon>
        <taxon>Pseudomonadati</taxon>
        <taxon>Pseudomonadota</taxon>
        <taxon>Betaproteobacteria</taxon>
        <taxon>Burkholderiales</taxon>
        <taxon>Oxalobacteraceae</taxon>
        <taxon>Glaciimonas</taxon>
    </lineage>
</organism>
<dbReference type="InterPro" id="IPR016833">
    <property type="entry name" value="Put_Na-Bile_cotransptr"/>
</dbReference>
<feature type="transmembrane region" description="Helical" evidence="1">
    <location>
        <begin position="34"/>
        <end position="52"/>
    </location>
</feature>
<evidence type="ECO:0000313" key="3">
    <source>
        <dbReference type="Proteomes" id="UP000451565"/>
    </source>
</evidence>
<gene>
    <name evidence="2" type="ORF">GEV47_04115</name>
</gene>
<dbReference type="PIRSF" id="PIRSF026166">
    <property type="entry name" value="UCP026166"/>
    <property type="match status" value="1"/>
</dbReference>
<dbReference type="Proteomes" id="UP000451565">
    <property type="component" value="Unassembled WGS sequence"/>
</dbReference>
<feature type="transmembrane region" description="Helical" evidence="1">
    <location>
        <begin position="229"/>
        <end position="253"/>
    </location>
</feature>
<feature type="transmembrane region" description="Helical" evidence="1">
    <location>
        <begin position="64"/>
        <end position="87"/>
    </location>
</feature>
<protein>
    <submittedName>
        <fullName evidence="2">Bile acid:sodium symporter</fullName>
    </submittedName>
</protein>
<name>A0A843YR61_9BURK</name>
<dbReference type="PANTHER" id="PTHR18640">
    <property type="entry name" value="SOLUTE CARRIER FAMILY 10 MEMBER 7"/>
    <property type="match status" value="1"/>
</dbReference>
<dbReference type="OrthoDB" id="9792271at2"/>